<evidence type="ECO:0000313" key="3">
    <source>
        <dbReference type="Proteomes" id="UP000218554"/>
    </source>
</evidence>
<organism evidence="2 3">
    <name type="scientific">Metapseudomonas furukawaii</name>
    <name type="common">Pseudomonas furukawaii</name>
    <dbReference type="NCBI Taxonomy" id="1149133"/>
    <lineage>
        <taxon>Bacteria</taxon>
        <taxon>Pseudomonadati</taxon>
        <taxon>Pseudomonadota</taxon>
        <taxon>Gammaproteobacteria</taxon>
        <taxon>Pseudomonadales</taxon>
        <taxon>Pseudomonadaceae</taxon>
        <taxon>Metapseudomonas</taxon>
    </lineage>
</organism>
<comment type="similarity">
    <text evidence="1">Belongs to the FrmR/RcnR family.</text>
</comment>
<dbReference type="GO" id="GO:0045892">
    <property type="term" value="P:negative regulation of DNA-templated transcription"/>
    <property type="evidence" value="ECO:0007669"/>
    <property type="project" value="UniProtKB-ARBA"/>
</dbReference>
<dbReference type="Gene3D" id="1.20.58.1000">
    <property type="entry name" value="Metal-sensitive repressor, helix protomer"/>
    <property type="match status" value="1"/>
</dbReference>
<protein>
    <recommendedName>
        <fullName evidence="4">Repressor CsoR of the copZA operon</fullName>
    </recommendedName>
</protein>
<reference evidence="2 3" key="2">
    <citation type="journal article" date="2017" name="Int. J. Syst. Evol. Microbiol.">
        <title>Pseudomonas furukawaii sp. nov., a polychlorinated biphenyl-degrading bacterium isolated from biphenyl-contaminated soil in Japan.</title>
        <authorList>
            <person name="Kimura N."/>
            <person name="Watanabe T."/>
            <person name="Suenaga H."/>
            <person name="Fujihara H."/>
            <person name="Futagami T."/>
            <person name="Goto M."/>
            <person name="Hanada S."/>
            <person name="Hirose J."/>
        </authorList>
    </citation>
    <scope>NUCLEOTIDE SEQUENCE [LARGE SCALE GENOMIC DNA]</scope>
    <source>
        <strain evidence="3">DSM 10086 / NBRC 110670 / KF707</strain>
    </source>
</reference>
<dbReference type="Pfam" id="PF02583">
    <property type="entry name" value="Trns_repr_metal"/>
    <property type="match status" value="1"/>
</dbReference>
<sequence>MNGDHRKVDGWKQMSEQVGEEQRNAMLRRLARLEGQIRGIQAMIRRGDDCEAIAQQFSASRKALDRAYQQLLVCLVEEAVMNPNQAPDETMSQVRAIFTKYS</sequence>
<dbReference type="Proteomes" id="UP000218554">
    <property type="component" value="Chromosome"/>
</dbReference>
<dbReference type="PANTHER" id="PTHR33677">
    <property type="entry name" value="TRANSCRIPTIONAL REPRESSOR FRMR-RELATED"/>
    <property type="match status" value="1"/>
</dbReference>
<name>A0AAD1FFH4_METFU</name>
<dbReference type="InterPro" id="IPR038390">
    <property type="entry name" value="Metal_Tscrpt_repr_sf"/>
</dbReference>
<evidence type="ECO:0008006" key="4">
    <source>
        <dbReference type="Google" id="ProtNLM"/>
    </source>
</evidence>
<dbReference type="PANTHER" id="PTHR33677:SF5">
    <property type="entry name" value="TRANSCRIPTIONAL REPRESSOR FRMR"/>
    <property type="match status" value="1"/>
</dbReference>
<dbReference type="KEGG" id="pfuw:KF707C_24540"/>
<keyword evidence="3" id="KW-1185">Reference proteome</keyword>
<dbReference type="GO" id="GO:0046872">
    <property type="term" value="F:metal ion binding"/>
    <property type="evidence" value="ECO:0007669"/>
    <property type="project" value="InterPro"/>
</dbReference>
<dbReference type="AlphaFoldDB" id="A0AAD1FFH4"/>
<dbReference type="InterPro" id="IPR003735">
    <property type="entry name" value="Metal_Tscrpt_repr"/>
</dbReference>
<reference evidence="3" key="1">
    <citation type="submission" date="2015-05" db="EMBL/GenBank/DDBJ databases">
        <title>Draft genome sequencing of a biphenyl-degrading bacterium, Pseudomonas balearica KF707 (=NBRC110670).</title>
        <authorList>
            <person name="Kimura N."/>
            <person name="Hirose J."/>
            <person name="Watanabe T."/>
            <person name="Suenaga H."/>
            <person name="Fujihara H."/>
            <person name="Noguchi M."/>
            <person name="Hashimoto M."/>
            <person name="Shimodaira J."/>
            <person name="Tsuchikane K."/>
            <person name="Hosoyama A."/>
            <person name="Yamazoe A."/>
            <person name="Fujita N."/>
            <person name="Furukawa K."/>
        </authorList>
    </citation>
    <scope>NUCLEOTIDE SEQUENCE [LARGE SCALE GENOMIC DNA]</scope>
    <source>
        <strain evidence="3">DSM 10086 / NBRC 110670 / KF707</strain>
    </source>
</reference>
<dbReference type="GO" id="GO:0003677">
    <property type="term" value="F:DNA binding"/>
    <property type="evidence" value="ECO:0007669"/>
    <property type="project" value="InterPro"/>
</dbReference>
<evidence type="ECO:0000256" key="1">
    <source>
        <dbReference type="ARBA" id="ARBA00005260"/>
    </source>
</evidence>
<accession>A0AAD1FFH4</accession>
<dbReference type="EMBL" id="AP014862">
    <property type="protein sequence ID" value="BAU74142.1"/>
    <property type="molecule type" value="Genomic_DNA"/>
</dbReference>
<proteinExistence type="inferred from homology"/>
<evidence type="ECO:0000313" key="2">
    <source>
        <dbReference type="EMBL" id="BAU74142.1"/>
    </source>
</evidence>
<gene>
    <name evidence="2" type="ORF">KF707C_24540</name>
</gene>